<comment type="caution">
    <text evidence="3">The sequence shown here is derived from an EMBL/GenBank/DDBJ whole genome shotgun (WGS) entry which is preliminary data.</text>
</comment>
<dbReference type="NCBIfam" id="TIGR00756">
    <property type="entry name" value="PPR"/>
    <property type="match status" value="3"/>
</dbReference>
<dbReference type="PROSITE" id="PS51375">
    <property type="entry name" value="PPR"/>
    <property type="match status" value="3"/>
</dbReference>
<feature type="repeat" description="PPR" evidence="2">
    <location>
        <begin position="300"/>
        <end position="334"/>
    </location>
</feature>
<dbReference type="InterPro" id="IPR002885">
    <property type="entry name" value="PPR_rpt"/>
</dbReference>
<evidence type="ECO:0008006" key="5">
    <source>
        <dbReference type="Google" id="ProtNLM"/>
    </source>
</evidence>
<feature type="repeat" description="PPR" evidence="2">
    <location>
        <begin position="335"/>
        <end position="370"/>
    </location>
</feature>
<dbReference type="InterPro" id="IPR046960">
    <property type="entry name" value="PPR_At4g14850-like_plant"/>
</dbReference>
<feature type="repeat" description="PPR" evidence="2">
    <location>
        <begin position="199"/>
        <end position="233"/>
    </location>
</feature>
<dbReference type="Gene3D" id="1.25.40.10">
    <property type="entry name" value="Tetratricopeptide repeat domain"/>
    <property type="match status" value="3"/>
</dbReference>
<dbReference type="GO" id="GO:0009451">
    <property type="term" value="P:RNA modification"/>
    <property type="evidence" value="ECO:0007669"/>
    <property type="project" value="InterPro"/>
</dbReference>
<organism evidence="3 4">
    <name type="scientific">Cuscuta europaea</name>
    <name type="common">European dodder</name>
    <dbReference type="NCBI Taxonomy" id="41803"/>
    <lineage>
        <taxon>Eukaryota</taxon>
        <taxon>Viridiplantae</taxon>
        <taxon>Streptophyta</taxon>
        <taxon>Embryophyta</taxon>
        <taxon>Tracheophyta</taxon>
        <taxon>Spermatophyta</taxon>
        <taxon>Magnoliopsida</taxon>
        <taxon>eudicotyledons</taxon>
        <taxon>Gunneridae</taxon>
        <taxon>Pentapetalae</taxon>
        <taxon>asterids</taxon>
        <taxon>lamiids</taxon>
        <taxon>Solanales</taxon>
        <taxon>Convolvulaceae</taxon>
        <taxon>Cuscuteae</taxon>
        <taxon>Cuscuta</taxon>
        <taxon>Cuscuta subgen. Cuscuta</taxon>
    </lineage>
</organism>
<dbReference type="Proteomes" id="UP001152484">
    <property type="component" value="Unassembled WGS sequence"/>
</dbReference>
<dbReference type="InterPro" id="IPR011990">
    <property type="entry name" value="TPR-like_helical_dom_sf"/>
</dbReference>
<keyword evidence="4" id="KW-1185">Reference proteome</keyword>
<accession>A0A9P0YW31</accession>
<dbReference type="Pfam" id="PF13041">
    <property type="entry name" value="PPR_2"/>
    <property type="match status" value="2"/>
</dbReference>
<sequence length="522" mass="59479">MKVTVDAAILKFIFQEPTFRPLRSLYHVQTVKPHISISSYWYLETSNCNQVWSLRTHSLQPACGEFRMILGPMLAGKKTTLLNTIRPDTSTGSFQGDILKNLYGWDKTLKELCFSGRVREAIGILCRNGLRVESETYSLLLQECIFTKAYKQGRRIHSQMVVVGFLPNQYLTIKLLILYAKSGDMDTAHNIFDRLNFKCLISWNAMIAGYVEYRMEEVGLCLYYKMKQHGLNPDQYTFSSVFRACASLSILEQGKQAHAMVIKRKICRNLVVNSALMDMYFKCSSPYDGYLVFEKSLEKNVITWTTLICGFGQHGRVVEVLESYHRMVSEGFRPNTVTFLAVLSSCSHGGLVDEGREYFSSMTRDYGLQPSGKHYSAMVDLFGRAGRLEEAYEFIKNSPYQDHPVLWGALLGACKIHGNMDMLKLAAMNFFELEPENAGKYVVLSNAYASFGLWNNVAEVRRVMKESGVKKETGHSMIEVQRQAHFFSMGHNTHAQTDLIFEVIRDLTYILKDTGDVPELRS</sequence>
<evidence type="ECO:0000256" key="1">
    <source>
        <dbReference type="ARBA" id="ARBA00022737"/>
    </source>
</evidence>
<dbReference type="OrthoDB" id="439028at2759"/>
<name>A0A9P0YW31_CUSEU</name>
<dbReference type="FunFam" id="1.25.40.10:FF:000144">
    <property type="entry name" value="Pentatricopeptide repeat-containing protein, mitochondrial"/>
    <property type="match status" value="1"/>
</dbReference>
<reference evidence="3" key="1">
    <citation type="submission" date="2022-07" db="EMBL/GenBank/DDBJ databases">
        <authorList>
            <person name="Macas J."/>
            <person name="Novak P."/>
            <person name="Neumann P."/>
        </authorList>
    </citation>
    <scope>NUCLEOTIDE SEQUENCE</scope>
</reference>
<evidence type="ECO:0000313" key="3">
    <source>
        <dbReference type="EMBL" id="CAH9077759.1"/>
    </source>
</evidence>
<proteinExistence type="predicted"/>
<dbReference type="InterPro" id="IPR046848">
    <property type="entry name" value="E_motif"/>
</dbReference>
<keyword evidence="1" id="KW-0677">Repeat</keyword>
<evidence type="ECO:0000256" key="2">
    <source>
        <dbReference type="PROSITE-ProRule" id="PRU00708"/>
    </source>
</evidence>
<dbReference type="GO" id="GO:0003723">
    <property type="term" value="F:RNA binding"/>
    <property type="evidence" value="ECO:0007669"/>
    <property type="project" value="InterPro"/>
</dbReference>
<protein>
    <recommendedName>
        <fullName evidence="5">Pentatricopeptide repeat-containing protein</fullName>
    </recommendedName>
</protein>
<dbReference type="Pfam" id="PF01535">
    <property type="entry name" value="PPR"/>
    <property type="match status" value="1"/>
</dbReference>
<dbReference type="PANTHER" id="PTHR47926">
    <property type="entry name" value="PENTATRICOPEPTIDE REPEAT-CONTAINING PROTEIN"/>
    <property type="match status" value="1"/>
</dbReference>
<dbReference type="Pfam" id="PF20431">
    <property type="entry name" value="E_motif"/>
    <property type="match status" value="1"/>
</dbReference>
<evidence type="ECO:0000313" key="4">
    <source>
        <dbReference type="Proteomes" id="UP001152484"/>
    </source>
</evidence>
<dbReference type="FunFam" id="1.25.40.10:FF:000280">
    <property type="entry name" value="Pentatricopeptide repeat-containing protein"/>
    <property type="match status" value="1"/>
</dbReference>
<gene>
    <name evidence="3" type="ORF">CEURO_LOCUS6435</name>
</gene>
<dbReference type="PANTHER" id="PTHR47926:SF347">
    <property type="entry name" value="PENTATRICOPEPTIDE REPEAT-CONTAINING PROTEIN"/>
    <property type="match status" value="1"/>
</dbReference>
<dbReference type="AlphaFoldDB" id="A0A9P0YW31"/>
<dbReference type="EMBL" id="CAMAPE010000010">
    <property type="protein sequence ID" value="CAH9077759.1"/>
    <property type="molecule type" value="Genomic_DNA"/>
</dbReference>